<feature type="domain" description="Prokaryotic-type class I peptide chain release factors" evidence="9">
    <location>
        <begin position="230"/>
        <end position="246"/>
    </location>
</feature>
<evidence type="ECO:0000256" key="5">
    <source>
        <dbReference type="ARBA" id="ARBA00022490"/>
    </source>
</evidence>
<keyword evidence="6 8" id="KW-0648">Protein biosynthesis</keyword>
<dbReference type="PANTHER" id="PTHR43804:SF7">
    <property type="entry name" value="LD18447P"/>
    <property type="match status" value="1"/>
</dbReference>
<evidence type="ECO:0000259" key="9">
    <source>
        <dbReference type="PROSITE" id="PS00745"/>
    </source>
</evidence>
<dbReference type="SUPFAM" id="SSF75620">
    <property type="entry name" value="Release factor"/>
    <property type="match status" value="1"/>
</dbReference>
<evidence type="ECO:0000313" key="11">
    <source>
        <dbReference type="Proteomes" id="UP000013964"/>
    </source>
</evidence>
<keyword evidence="4 8" id="KW-0488">Methylation</keyword>
<dbReference type="SMART" id="SM00937">
    <property type="entry name" value="PCRF"/>
    <property type="match status" value="1"/>
</dbReference>
<dbReference type="RefSeq" id="WP_016338449.1">
    <property type="nucleotide sequence ID" value="NC_021280.1"/>
</dbReference>
<keyword evidence="11" id="KW-1185">Reference proteome</keyword>
<accession>R4U067</accession>
<evidence type="ECO:0000256" key="2">
    <source>
        <dbReference type="ARBA" id="ARBA00004496"/>
    </source>
</evidence>
<evidence type="ECO:0000256" key="8">
    <source>
        <dbReference type="HAMAP-Rule" id="MF_00093"/>
    </source>
</evidence>
<dbReference type="PANTHER" id="PTHR43804">
    <property type="entry name" value="LD18447P"/>
    <property type="match status" value="1"/>
</dbReference>
<dbReference type="FunFam" id="3.30.70.1660:FF:000002">
    <property type="entry name" value="Peptide chain release factor 1"/>
    <property type="match status" value="1"/>
</dbReference>
<dbReference type="GO" id="GO:0016149">
    <property type="term" value="F:translation release factor activity, codon specific"/>
    <property type="evidence" value="ECO:0007669"/>
    <property type="project" value="UniProtKB-UniRule"/>
</dbReference>
<dbReference type="NCBIfam" id="NF001859">
    <property type="entry name" value="PRK00591.1"/>
    <property type="match status" value="1"/>
</dbReference>
<dbReference type="KEGG" id="scr:SCHRY_v1c00350"/>
<name>R4U067_9MOLU</name>
<dbReference type="InterPro" id="IPR005139">
    <property type="entry name" value="PCRF"/>
</dbReference>
<dbReference type="Proteomes" id="UP000013964">
    <property type="component" value="Chromosome"/>
</dbReference>
<organism evidence="10 11">
    <name type="scientific">Spiroplasma chrysopicola DF-1</name>
    <dbReference type="NCBI Taxonomy" id="1276227"/>
    <lineage>
        <taxon>Bacteria</taxon>
        <taxon>Bacillati</taxon>
        <taxon>Mycoplasmatota</taxon>
        <taxon>Mollicutes</taxon>
        <taxon>Entomoplasmatales</taxon>
        <taxon>Spiroplasmataceae</taxon>
        <taxon>Spiroplasma</taxon>
    </lineage>
</organism>
<sequence length="358" mass="40583">MNQKTIERLEAMLKRLEHIEQELVNPSVIGDAKKLAGLAKEQSQLEDIVAKYLQYKAILQNISDAKEVLGTEKDEEMIDLAKEDLKQSESRKSNIEEEIKVMLLPKDPNDEKNVIIEIRGAAGGDEGNIFAGDLYRMYLKYAEQQNWKVKVIDESESEAGGFSSISFMLKGERVYSKMKFESGAHRVQRIPKTESKGRVHTSTATVAVLPEIEEVDFEIRTVDLKIDTYRASGAGGQHINTTDSAVRITHLPSGIVVTSQDGRSQHDNKALAMQHLRSKLYEEQQRKINEERGTLRKDAVGTGDRSEKVRTYNYPQNRVTDHRINLTLQKLDQVMEGNIDEIITALINEEQRLKMEGN</sequence>
<gene>
    <name evidence="8 10" type="primary">prfA</name>
    <name evidence="10" type="ORF">SCHRY_v1c00350</name>
</gene>
<dbReference type="EMBL" id="CP005077">
    <property type="protein sequence ID" value="AGM24622.1"/>
    <property type="molecule type" value="Genomic_DNA"/>
</dbReference>
<dbReference type="Gene3D" id="6.10.140.1950">
    <property type="match status" value="1"/>
</dbReference>
<dbReference type="NCBIfam" id="TIGR00019">
    <property type="entry name" value="prfA"/>
    <property type="match status" value="1"/>
</dbReference>
<dbReference type="eggNOG" id="COG0216">
    <property type="taxonomic scope" value="Bacteria"/>
</dbReference>
<evidence type="ECO:0000313" key="10">
    <source>
        <dbReference type="EMBL" id="AGM24622.1"/>
    </source>
</evidence>
<dbReference type="Pfam" id="PF00472">
    <property type="entry name" value="RF-1"/>
    <property type="match status" value="1"/>
</dbReference>
<dbReference type="InterPro" id="IPR004373">
    <property type="entry name" value="RF-1"/>
</dbReference>
<proteinExistence type="inferred from homology"/>
<protein>
    <recommendedName>
        <fullName evidence="7 8">Peptide chain release factor 1</fullName>
        <shortName evidence="8">RF-1</shortName>
    </recommendedName>
</protein>
<dbReference type="GO" id="GO:0005829">
    <property type="term" value="C:cytosol"/>
    <property type="evidence" value="ECO:0007669"/>
    <property type="project" value="UniProtKB-ARBA"/>
</dbReference>
<dbReference type="PATRIC" id="fig|1276227.3.peg.35"/>
<evidence type="ECO:0000256" key="6">
    <source>
        <dbReference type="ARBA" id="ARBA00022917"/>
    </source>
</evidence>
<comment type="PTM">
    <text evidence="8">Methylated by PrmC. Methylation increases the termination efficiency of RF1.</text>
</comment>
<dbReference type="InterPro" id="IPR045853">
    <property type="entry name" value="Pep_chain_release_fac_I_sf"/>
</dbReference>
<dbReference type="HOGENOM" id="CLU_036856_0_1_14"/>
<comment type="function">
    <text evidence="1 8">Peptide chain release factor 1 directs the termination of translation in response to the peptide chain termination codons UAG and UAA.</text>
</comment>
<dbReference type="Gene3D" id="3.30.70.1660">
    <property type="match status" value="1"/>
</dbReference>
<comment type="subcellular location">
    <subcellularLocation>
        <location evidence="2 8">Cytoplasm</location>
    </subcellularLocation>
</comment>
<dbReference type="Gene3D" id="3.30.160.20">
    <property type="match status" value="1"/>
</dbReference>
<dbReference type="FunFam" id="3.30.160.20:FF:000004">
    <property type="entry name" value="Peptide chain release factor 1"/>
    <property type="match status" value="1"/>
</dbReference>
<evidence type="ECO:0000256" key="1">
    <source>
        <dbReference type="ARBA" id="ARBA00002986"/>
    </source>
</evidence>
<evidence type="ECO:0000256" key="3">
    <source>
        <dbReference type="ARBA" id="ARBA00010835"/>
    </source>
</evidence>
<evidence type="ECO:0000256" key="7">
    <source>
        <dbReference type="ARBA" id="ARBA00050039"/>
    </source>
</evidence>
<dbReference type="Pfam" id="PF03462">
    <property type="entry name" value="PCRF"/>
    <property type="match status" value="1"/>
</dbReference>
<comment type="similarity">
    <text evidence="3 8">Belongs to the prokaryotic/mitochondrial release factor family.</text>
</comment>
<dbReference type="FunFam" id="3.30.70.1660:FF:000004">
    <property type="entry name" value="Peptide chain release factor 1"/>
    <property type="match status" value="1"/>
</dbReference>
<dbReference type="PROSITE" id="PS00745">
    <property type="entry name" value="RF_PROK_I"/>
    <property type="match status" value="1"/>
</dbReference>
<dbReference type="OrthoDB" id="9806673at2"/>
<keyword evidence="5 8" id="KW-0963">Cytoplasm</keyword>
<reference evidence="10 11" key="1">
    <citation type="journal article" date="2013" name="Genome Biol. Evol.">
        <title>Complete genomes of two dipteran-associated spiroplasmas provided insights into the origin, dynamics, and impacts of viral invasion in spiroplasma.</title>
        <authorList>
            <person name="Ku C."/>
            <person name="Lo W.S."/>
            <person name="Chen L.L."/>
            <person name="Kuo C.H."/>
        </authorList>
    </citation>
    <scope>NUCLEOTIDE SEQUENCE [LARGE SCALE GENOMIC DNA]</scope>
    <source>
        <strain evidence="10 11">DF-1</strain>
    </source>
</reference>
<feature type="modified residue" description="N5-methylglutamine" evidence="8">
    <location>
        <position position="237"/>
    </location>
</feature>
<evidence type="ECO:0000256" key="4">
    <source>
        <dbReference type="ARBA" id="ARBA00022481"/>
    </source>
</evidence>
<dbReference type="AlphaFoldDB" id="R4U067"/>
<dbReference type="HAMAP" id="MF_00093">
    <property type="entry name" value="Rel_fac_1"/>
    <property type="match status" value="1"/>
</dbReference>
<dbReference type="InterPro" id="IPR000352">
    <property type="entry name" value="Pep_chain_release_fac_I"/>
</dbReference>
<dbReference type="InterPro" id="IPR050057">
    <property type="entry name" value="Prokaryotic/Mito_RF"/>
</dbReference>
<dbReference type="STRING" id="1276227.SCHRY_v1c00350"/>